<keyword evidence="9" id="KW-0325">Glycoprotein</keyword>
<dbReference type="InterPro" id="IPR046956">
    <property type="entry name" value="RLP23-like"/>
</dbReference>
<dbReference type="PANTHER" id="PTHR48061">
    <property type="entry name" value="LEUCINE-RICH REPEAT RECEPTOR PROTEIN KINASE EMS1-LIKE-RELATED"/>
    <property type="match status" value="1"/>
</dbReference>
<evidence type="ECO:0000256" key="10">
    <source>
        <dbReference type="SAM" id="SignalP"/>
    </source>
</evidence>
<keyword evidence="2" id="KW-0433">Leucine-rich repeat</keyword>
<accession>A0A7N2MSZ2</accession>
<dbReference type="Proteomes" id="UP000594261">
    <property type="component" value="Chromosome 10"/>
</dbReference>
<keyword evidence="7" id="KW-0472">Membrane</keyword>
<dbReference type="Gramene" id="QL10p057972:mrna">
    <property type="protein sequence ID" value="QL10p057972:mrna:CDS:1"/>
    <property type="gene ID" value="QL10p057972"/>
</dbReference>
<evidence type="ECO:0000256" key="5">
    <source>
        <dbReference type="ARBA" id="ARBA00022737"/>
    </source>
</evidence>
<keyword evidence="4 10" id="KW-0732">Signal</keyword>
<evidence type="ECO:0000256" key="9">
    <source>
        <dbReference type="ARBA" id="ARBA00023180"/>
    </source>
</evidence>
<dbReference type="InParanoid" id="A0A7N2MSZ2"/>
<keyword evidence="8" id="KW-0675">Receptor</keyword>
<evidence type="ECO:0000256" key="4">
    <source>
        <dbReference type="ARBA" id="ARBA00022729"/>
    </source>
</evidence>
<reference evidence="12" key="2">
    <citation type="submission" date="2021-01" db="UniProtKB">
        <authorList>
            <consortium name="EnsemblPlants"/>
        </authorList>
    </citation>
    <scope>IDENTIFICATION</scope>
</reference>
<evidence type="ECO:0000256" key="8">
    <source>
        <dbReference type="ARBA" id="ARBA00023170"/>
    </source>
</evidence>
<comment type="subcellular location">
    <subcellularLocation>
        <location evidence="1">Membrane</location>
        <topology evidence="1">Single-pass type I membrane protein</topology>
    </subcellularLocation>
</comment>
<dbReference type="PANTHER" id="PTHR48061:SF46">
    <property type="entry name" value="LEUCINE-RICH REPEAT-CONTAINING N-TERMINAL PLANT-TYPE DOMAIN-CONTAINING PROTEIN"/>
    <property type="match status" value="1"/>
</dbReference>
<dbReference type="InterPro" id="IPR032675">
    <property type="entry name" value="LRR_dom_sf"/>
</dbReference>
<evidence type="ECO:0000256" key="6">
    <source>
        <dbReference type="ARBA" id="ARBA00022989"/>
    </source>
</evidence>
<feature type="chain" id="PRO_5029686458" description="Leucine-rich repeat-containing N-terminal plant-type domain-containing protein" evidence="10">
    <location>
        <begin position="27"/>
        <end position="297"/>
    </location>
</feature>
<protein>
    <recommendedName>
        <fullName evidence="11">Leucine-rich repeat-containing N-terminal plant-type domain-containing protein</fullName>
    </recommendedName>
</protein>
<feature type="domain" description="Leucine-rich repeat-containing N-terminal plant-type" evidence="11">
    <location>
        <begin position="69"/>
        <end position="88"/>
    </location>
</feature>
<evidence type="ECO:0000313" key="13">
    <source>
        <dbReference type="Proteomes" id="UP000594261"/>
    </source>
</evidence>
<dbReference type="Pfam" id="PF08263">
    <property type="entry name" value="LRRNT_2"/>
    <property type="match status" value="1"/>
</dbReference>
<evidence type="ECO:0000313" key="12">
    <source>
        <dbReference type="EnsemblPlants" id="QL10p057972:mrna:CDS:1"/>
    </source>
</evidence>
<keyword evidence="13" id="KW-1185">Reference proteome</keyword>
<evidence type="ECO:0000256" key="7">
    <source>
        <dbReference type="ARBA" id="ARBA00023136"/>
    </source>
</evidence>
<name>A0A7N2MSZ2_QUELO</name>
<keyword evidence="3" id="KW-0812">Transmembrane</keyword>
<proteinExistence type="predicted"/>
<sequence>MGCLCWKYQVLCLLSLFLHSTPSSFSSSLSSISPCSALLHFNHSLSLHSSASPSYYTSRIQLCDISYPKTASWKEDMDCCTWDGVVCDQTTRHVIGLHLSCSWLNGSIHSNSTLFFLSHLRNLNLAGNYLNFSVILSEFGNFKTLTHLNLSYSMFSGKMPLEISHFSSLVSLDLSYNYGLLIETPIWNNLTQLRELLLDDKNLSLFRPNSLMNLSSSFTTLSLNDCYLQGKLENSILCLPSKQTLDLGFNSNLDLGFLPKCNWSSSSLKFLALFDKLFKRITRIYWQPEVLEAFGSL</sequence>
<keyword evidence="6" id="KW-1133">Transmembrane helix</keyword>
<keyword evidence="5" id="KW-0677">Repeat</keyword>
<reference evidence="12 13" key="1">
    <citation type="journal article" date="2016" name="G3 (Bethesda)">
        <title>First Draft Assembly and Annotation of the Genome of a California Endemic Oak Quercus lobata Nee (Fagaceae).</title>
        <authorList>
            <person name="Sork V.L."/>
            <person name="Fitz-Gibbon S.T."/>
            <person name="Puiu D."/>
            <person name="Crepeau M."/>
            <person name="Gugger P.F."/>
            <person name="Sherman R."/>
            <person name="Stevens K."/>
            <person name="Langley C.H."/>
            <person name="Pellegrini M."/>
            <person name="Salzberg S.L."/>
        </authorList>
    </citation>
    <scope>NUCLEOTIDE SEQUENCE [LARGE SCALE GENOMIC DNA]</scope>
    <source>
        <strain evidence="12 13">cv. SW786</strain>
    </source>
</reference>
<organism evidence="12 13">
    <name type="scientific">Quercus lobata</name>
    <name type="common">Valley oak</name>
    <dbReference type="NCBI Taxonomy" id="97700"/>
    <lineage>
        <taxon>Eukaryota</taxon>
        <taxon>Viridiplantae</taxon>
        <taxon>Streptophyta</taxon>
        <taxon>Embryophyta</taxon>
        <taxon>Tracheophyta</taxon>
        <taxon>Spermatophyta</taxon>
        <taxon>Magnoliopsida</taxon>
        <taxon>eudicotyledons</taxon>
        <taxon>Gunneridae</taxon>
        <taxon>Pentapetalae</taxon>
        <taxon>rosids</taxon>
        <taxon>fabids</taxon>
        <taxon>Fagales</taxon>
        <taxon>Fagaceae</taxon>
        <taxon>Quercus</taxon>
    </lineage>
</organism>
<dbReference type="Gene3D" id="3.80.10.10">
    <property type="entry name" value="Ribonuclease Inhibitor"/>
    <property type="match status" value="1"/>
</dbReference>
<evidence type="ECO:0000256" key="1">
    <source>
        <dbReference type="ARBA" id="ARBA00004479"/>
    </source>
</evidence>
<dbReference type="GO" id="GO:0016020">
    <property type="term" value="C:membrane"/>
    <property type="evidence" value="ECO:0007669"/>
    <property type="project" value="UniProtKB-SubCell"/>
</dbReference>
<dbReference type="AlphaFoldDB" id="A0A7N2MSZ2"/>
<dbReference type="OMA" id="RITRIYW"/>
<dbReference type="EnsemblPlants" id="QL10p057972:mrna">
    <property type="protein sequence ID" value="QL10p057972:mrna:CDS:1"/>
    <property type="gene ID" value="QL10p057972"/>
</dbReference>
<evidence type="ECO:0000256" key="3">
    <source>
        <dbReference type="ARBA" id="ARBA00022692"/>
    </source>
</evidence>
<feature type="signal peptide" evidence="10">
    <location>
        <begin position="1"/>
        <end position="26"/>
    </location>
</feature>
<evidence type="ECO:0000256" key="2">
    <source>
        <dbReference type="ARBA" id="ARBA00022614"/>
    </source>
</evidence>
<evidence type="ECO:0000259" key="11">
    <source>
        <dbReference type="Pfam" id="PF08263"/>
    </source>
</evidence>
<dbReference type="SUPFAM" id="SSF52058">
    <property type="entry name" value="L domain-like"/>
    <property type="match status" value="1"/>
</dbReference>
<dbReference type="InterPro" id="IPR013210">
    <property type="entry name" value="LRR_N_plant-typ"/>
</dbReference>
<dbReference type="EMBL" id="LRBV02000010">
    <property type="status" value="NOT_ANNOTATED_CDS"/>
    <property type="molecule type" value="Genomic_DNA"/>
</dbReference>